<feature type="compositionally biased region" description="Basic and acidic residues" evidence="7">
    <location>
        <begin position="464"/>
        <end position="474"/>
    </location>
</feature>
<evidence type="ECO:0000256" key="1">
    <source>
        <dbReference type="ARBA" id="ARBA00000085"/>
    </source>
</evidence>
<feature type="compositionally biased region" description="Low complexity" evidence="7">
    <location>
        <begin position="1049"/>
        <end position="1060"/>
    </location>
</feature>
<dbReference type="InterPro" id="IPR003661">
    <property type="entry name" value="HisK_dim/P_dom"/>
</dbReference>
<evidence type="ECO:0000256" key="6">
    <source>
        <dbReference type="PROSITE-ProRule" id="PRU00169"/>
    </source>
</evidence>
<protein>
    <recommendedName>
        <fullName evidence="2">histidine kinase</fullName>
        <ecNumber evidence="2">2.7.13.3</ecNumber>
    </recommendedName>
</protein>
<feature type="region of interest" description="Disordered" evidence="7">
    <location>
        <begin position="27"/>
        <end position="73"/>
    </location>
</feature>
<dbReference type="FunFam" id="1.10.287.130:FF:000023">
    <property type="entry name" value="Sensor histidine kinase/response regulator, putative"/>
    <property type="match status" value="1"/>
</dbReference>
<comment type="catalytic activity">
    <reaction evidence="1">
        <text>ATP + protein L-histidine = ADP + protein N-phospho-L-histidine.</text>
        <dbReference type="EC" id="2.7.13.3"/>
    </reaction>
</comment>
<feature type="compositionally biased region" description="Basic and acidic residues" evidence="7">
    <location>
        <begin position="872"/>
        <end position="885"/>
    </location>
</feature>
<dbReference type="Gene3D" id="1.10.287.130">
    <property type="match status" value="1"/>
</dbReference>
<dbReference type="EMBL" id="QQZZ01000104">
    <property type="protein sequence ID" value="RMZ42808.1"/>
    <property type="molecule type" value="Genomic_DNA"/>
</dbReference>
<keyword evidence="5 10" id="KW-0418">Kinase</keyword>
<name>A0AB74C829_ASPFL</name>
<feature type="compositionally biased region" description="Low complexity" evidence="7">
    <location>
        <begin position="60"/>
        <end position="70"/>
    </location>
</feature>
<evidence type="ECO:0000259" key="8">
    <source>
        <dbReference type="PROSITE" id="PS50109"/>
    </source>
</evidence>
<sequence length="1236" mass="134520">MESNHRSDDHNTGRRVRELYRYFQPERVLSGNRTSSSNSSPFSASAPIQDSSLATPPSPSISSQPPLLGSTGAASTVVPEEALVLGNPNTTLSSFAQLAALRLDVERVLISVSDRNSQFILAQSTRSTATSNKHEMSGDGVWSGCSTISTEAWKMCAATVALGPSKKEEGHCKFLVIDDLSQHDEYKGLSFVREKPNFRFYAGTPLTTETNINIGCLFILDTKPHDGLTDTDKQTMKTVSMLIMDYLRVSRQASEGRRAARLSRGLSCFVEGSSSFVDTSHPSYAGSFAAVPGTPQSSCLRANHLSVGSLNSFELPSRRSQSSDARSISSMSEGRGDSGLSPLPDWWSGNRGNQRLDEVHGNSWAFKRAANLLRESLELGDDGGVIFLEAGNTPMLDIESGSDCSTENSSPAPVLAISTNDEPFAPGPGSSNLYPASNFDSSFLHQLLRRYSKGKLWSFHRDGLVSSSDDEKPSRSRSRATKTSELGRGTGKKWKSLENSMLNLYFPNATQVLFVPLWNAANSQWFSGCFCWNTVETRVFNSSVELSSVLGFGSSIMAEYSRVESLISDRQKGDFIGSISHELRSPLHGILAAAEFLSGTKLDDFQGSLLETIDACGRTLLDTMNQVLDYSKIVSLEKSWRQIKRDKTVPSDYRALDRLSAHLDTYVSTDLALLTEEVVEGVCLGHAYGQKSTISSDQPVVVSPMEDPGDKGSLSHPRPEVDVVVNIAQNDWVYQTQPGALRRIIMNVFGNAMKYTDSGRVSVRLEVTEAEGRCRRSGMEELVTLVVSDTGKGISEEFLRGRLYTPFAQEDTLAVGTGLGLSIVRSLVKSLNGRINVNSTPGEGTTVKVTLPLLRPDVEDIAEDPLTPRSPSAKEKDSPTESRLLRDNHAGRRVAIAGVEPDEIAGHPWWSIISRYLTEWYGLELVSWSSQGPVDIVLSEGATSAADLKKQFATKVPALLLLCDKSVDRATKLKECSSLASIVNIIRPPCGPHKLARSIRKCFDSHANSIPTTKSIVLPERPKFIPDGKGGFESEFSDDVADLTPDATSSSGASSLLGSAHSPTHSEIPEILPTIMSPSSSVRDPSPSEIKEPESKPQRLARVLVVDDNAINLNLMLTFMKKRNLSTLDSAENGKAAVDAVERLQQGYDLIFMDISMPVMNGFEATRAIRAIEKERDCCTPATIIALTGLSSSRDESEALTSGVDLFLTKPVSFKEVSRLLEEWAENGLGNRCLSS</sequence>
<dbReference type="SUPFAM" id="SSF55781">
    <property type="entry name" value="GAF domain-like"/>
    <property type="match status" value="1"/>
</dbReference>
<dbReference type="PROSITE" id="PS50110">
    <property type="entry name" value="RESPONSE_REGULATORY"/>
    <property type="match status" value="1"/>
</dbReference>
<dbReference type="InterPro" id="IPR036097">
    <property type="entry name" value="HisK_dim/P_sf"/>
</dbReference>
<evidence type="ECO:0000259" key="9">
    <source>
        <dbReference type="PROSITE" id="PS50110"/>
    </source>
</evidence>
<feature type="domain" description="Histidine kinase" evidence="8">
    <location>
        <begin position="578"/>
        <end position="855"/>
    </location>
</feature>
<dbReference type="InterPro" id="IPR011006">
    <property type="entry name" value="CheY-like_superfamily"/>
</dbReference>
<dbReference type="PROSITE" id="PS50109">
    <property type="entry name" value="HIS_KIN"/>
    <property type="match status" value="1"/>
</dbReference>
<evidence type="ECO:0000256" key="4">
    <source>
        <dbReference type="ARBA" id="ARBA00022679"/>
    </source>
</evidence>
<dbReference type="InterPro" id="IPR001789">
    <property type="entry name" value="Sig_transdc_resp-reg_receiver"/>
</dbReference>
<evidence type="ECO:0000256" key="7">
    <source>
        <dbReference type="SAM" id="MobiDB-lite"/>
    </source>
</evidence>
<proteinExistence type="predicted"/>
<dbReference type="GO" id="GO:0005886">
    <property type="term" value="C:plasma membrane"/>
    <property type="evidence" value="ECO:0007669"/>
    <property type="project" value="TreeGrafter"/>
</dbReference>
<feature type="compositionally biased region" description="Low complexity" evidence="7">
    <location>
        <begin position="35"/>
        <end position="47"/>
    </location>
</feature>
<dbReference type="InterPro" id="IPR005467">
    <property type="entry name" value="His_kinase_dom"/>
</dbReference>
<evidence type="ECO:0000256" key="5">
    <source>
        <dbReference type="ARBA" id="ARBA00022777"/>
    </source>
</evidence>
<dbReference type="PANTHER" id="PTHR43047">
    <property type="entry name" value="TWO-COMPONENT HISTIDINE PROTEIN KINASE"/>
    <property type="match status" value="1"/>
</dbReference>
<feature type="region of interest" description="Disordered" evidence="7">
    <location>
        <begin position="1035"/>
        <end position="1097"/>
    </location>
</feature>
<dbReference type="GO" id="GO:0000155">
    <property type="term" value="F:phosphorelay sensor kinase activity"/>
    <property type="evidence" value="ECO:0007669"/>
    <property type="project" value="InterPro"/>
</dbReference>
<dbReference type="CDD" id="cd00082">
    <property type="entry name" value="HisKA"/>
    <property type="match status" value="1"/>
</dbReference>
<evidence type="ECO:0000313" key="11">
    <source>
        <dbReference type="Proteomes" id="UP000275480"/>
    </source>
</evidence>
<dbReference type="Pfam" id="PF02518">
    <property type="entry name" value="HATPase_c"/>
    <property type="match status" value="1"/>
</dbReference>
<comment type="caution">
    <text evidence="10">The sequence shown here is derived from an EMBL/GenBank/DDBJ whole genome shotgun (WGS) entry which is preliminary data.</text>
</comment>
<dbReference type="Pfam" id="PF00072">
    <property type="entry name" value="Response_reg"/>
    <property type="match status" value="1"/>
</dbReference>
<feature type="compositionally biased region" description="Low complexity" evidence="7">
    <location>
        <begin position="318"/>
        <end position="332"/>
    </location>
</feature>
<gene>
    <name evidence="10" type="ORF">CA14_002643</name>
</gene>
<dbReference type="InterPro" id="IPR036890">
    <property type="entry name" value="HATPase_C_sf"/>
</dbReference>
<dbReference type="SUPFAM" id="SSF47384">
    <property type="entry name" value="Homodimeric domain of signal transducing histidine kinase"/>
    <property type="match status" value="1"/>
</dbReference>
<keyword evidence="4" id="KW-0808">Transferase</keyword>
<feature type="region of interest" description="Disordered" evidence="7">
    <location>
        <begin position="861"/>
        <end position="885"/>
    </location>
</feature>
<feature type="modified residue" description="4-aspartylphosphate" evidence="6">
    <location>
        <position position="1154"/>
    </location>
</feature>
<dbReference type="Gene3D" id="3.30.565.10">
    <property type="entry name" value="Histidine kinase-like ATPase, C-terminal domain"/>
    <property type="match status" value="1"/>
</dbReference>
<dbReference type="SUPFAM" id="SSF52172">
    <property type="entry name" value="CheY-like"/>
    <property type="match status" value="1"/>
</dbReference>
<evidence type="ECO:0000256" key="3">
    <source>
        <dbReference type="ARBA" id="ARBA00022553"/>
    </source>
</evidence>
<evidence type="ECO:0000256" key="2">
    <source>
        <dbReference type="ARBA" id="ARBA00012438"/>
    </source>
</evidence>
<feature type="region of interest" description="Disordered" evidence="7">
    <location>
        <begin position="400"/>
        <end position="429"/>
    </location>
</feature>
<reference evidence="10 11" key="1">
    <citation type="submission" date="2018-07" db="EMBL/GenBank/DDBJ databases">
        <title>Identification of spontaneous genetic mutation associated with occurrence of a yellow conidial color mutant of Aspergillus flavus.</title>
        <authorList>
            <person name="Chang P.-K."/>
            <person name="Mack B.M."/>
            <person name="Scharfenstein L."/>
            <person name="Gilbert M.K."/>
        </authorList>
    </citation>
    <scope>NUCLEOTIDE SEQUENCE [LARGE SCALE GENOMIC DNA]</scope>
    <source>
        <strain evidence="10 11">CA14</strain>
    </source>
</reference>
<dbReference type="SMART" id="SM00387">
    <property type="entry name" value="HATPase_c"/>
    <property type="match status" value="1"/>
</dbReference>
<accession>A0AB74C829</accession>
<dbReference type="Proteomes" id="UP000275480">
    <property type="component" value="Unassembled WGS sequence"/>
</dbReference>
<dbReference type="CDD" id="cd17546">
    <property type="entry name" value="REC_hyHK_CKI1_RcsC-like"/>
    <property type="match status" value="1"/>
</dbReference>
<dbReference type="FunFam" id="3.40.50.2300:FF:000632">
    <property type="entry name" value="Sensor histidine kinase/response regulator, putative"/>
    <property type="match status" value="1"/>
</dbReference>
<feature type="compositionally biased region" description="Low complexity" evidence="7">
    <location>
        <begin position="1077"/>
        <end position="1088"/>
    </location>
</feature>
<dbReference type="PANTHER" id="PTHR43047:SF72">
    <property type="entry name" value="OSMOSENSING HISTIDINE PROTEIN KINASE SLN1"/>
    <property type="match status" value="1"/>
</dbReference>
<organism evidence="10 11">
    <name type="scientific">Aspergillus flavus</name>
    <dbReference type="NCBI Taxonomy" id="5059"/>
    <lineage>
        <taxon>Eukaryota</taxon>
        <taxon>Fungi</taxon>
        <taxon>Dikarya</taxon>
        <taxon>Ascomycota</taxon>
        <taxon>Pezizomycotina</taxon>
        <taxon>Eurotiomycetes</taxon>
        <taxon>Eurotiomycetidae</taxon>
        <taxon>Eurotiales</taxon>
        <taxon>Aspergillaceae</taxon>
        <taxon>Aspergillus</taxon>
        <taxon>Aspergillus subgen. Circumdati</taxon>
    </lineage>
</organism>
<dbReference type="AlphaFoldDB" id="A0AB74C829"/>
<dbReference type="GO" id="GO:0009927">
    <property type="term" value="F:histidine phosphotransfer kinase activity"/>
    <property type="evidence" value="ECO:0007669"/>
    <property type="project" value="TreeGrafter"/>
</dbReference>
<dbReference type="SUPFAM" id="SSF55874">
    <property type="entry name" value="ATPase domain of HSP90 chaperone/DNA topoisomerase II/histidine kinase"/>
    <property type="match status" value="1"/>
</dbReference>
<dbReference type="SMART" id="SM00388">
    <property type="entry name" value="HisKA"/>
    <property type="match status" value="1"/>
</dbReference>
<feature type="region of interest" description="Disordered" evidence="7">
    <location>
        <begin position="464"/>
        <end position="491"/>
    </location>
</feature>
<feature type="domain" description="Response regulatory" evidence="9">
    <location>
        <begin position="1102"/>
        <end position="1225"/>
    </location>
</feature>
<dbReference type="Gene3D" id="3.40.50.2300">
    <property type="match status" value="1"/>
</dbReference>
<dbReference type="Pfam" id="PF00512">
    <property type="entry name" value="HisKA"/>
    <property type="match status" value="1"/>
</dbReference>
<keyword evidence="3 6" id="KW-0597">Phosphoprotein</keyword>
<dbReference type="PRINTS" id="PR00344">
    <property type="entry name" value="BCTRLSENSOR"/>
</dbReference>
<feature type="compositionally biased region" description="Polar residues" evidence="7">
    <location>
        <begin position="402"/>
        <end position="421"/>
    </location>
</feature>
<dbReference type="InterPro" id="IPR003594">
    <property type="entry name" value="HATPase_dom"/>
</dbReference>
<dbReference type="SMART" id="SM00448">
    <property type="entry name" value="REC"/>
    <property type="match status" value="1"/>
</dbReference>
<evidence type="ECO:0000313" key="10">
    <source>
        <dbReference type="EMBL" id="RMZ42808.1"/>
    </source>
</evidence>
<dbReference type="EC" id="2.7.13.3" evidence="2"/>
<dbReference type="InterPro" id="IPR004358">
    <property type="entry name" value="Sig_transdc_His_kin-like_C"/>
</dbReference>
<feature type="region of interest" description="Disordered" evidence="7">
    <location>
        <begin position="313"/>
        <end position="347"/>
    </location>
</feature>